<evidence type="ECO:0000256" key="1">
    <source>
        <dbReference type="SAM" id="MobiDB-lite"/>
    </source>
</evidence>
<dbReference type="Proteomes" id="UP000178612">
    <property type="component" value="Unassembled WGS sequence"/>
</dbReference>
<reference evidence="2 3" key="1">
    <citation type="journal article" date="2016" name="Nat. Commun.">
        <title>Thousands of microbial genomes shed light on interconnected biogeochemical processes in an aquifer system.</title>
        <authorList>
            <person name="Anantharaman K."/>
            <person name="Brown C.T."/>
            <person name="Hug L.A."/>
            <person name="Sharon I."/>
            <person name="Castelle C.J."/>
            <person name="Probst A.J."/>
            <person name="Thomas B.C."/>
            <person name="Singh A."/>
            <person name="Wilkins M.J."/>
            <person name="Karaoz U."/>
            <person name="Brodie E.L."/>
            <person name="Williams K.H."/>
            <person name="Hubbard S.S."/>
            <person name="Banfield J.F."/>
        </authorList>
    </citation>
    <scope>NUCLEOTIDE SEQUENCE [LARGE SCALE GENOMIC DNA]</scope>
</reference>
<feature type="compositionally biased region" description="Polar residues" evidence="1">
    <location>
        <begin position="16"/>
        <end position="26"/>
    </location>
</feature>
<accession>A0A1G2T2X0</accession>
<dbReference type="AlphaFoldDB" id="A0A1G2T2X0"/>
<proteinExistence type="predicted"/>
<dbReference type="EMBL" id="MHVJ01000011">
    <property type="protein sequence ID" value="OHA91626.1"/>
    <property type="molecule type" value="Genomic_DNA"/>
</dbReference>
<sequence length="144" mass="15062">MVSVCGVKSPVEPSPTDGNGNPCPTGNTVEVKVVYKRQMDRVNPDSIATPGILFKALGAGQSVSIEPEKVDFQTWTKKISVPENAKGPSHEINMGDPALAPNSWMTASDIFASSVLVAKGPSPSGAGEYGWFRVDGCGKATGVR</sequence>
<feature type="region of interest" description="Disordered" evidence="1">
    <location>
        <begin position="1"/>
        <end position="26"/>
    </location>
</feature>
<comment type="caution">
    <text evidence="2">The sequence shown here is derived from an EMBL/GenBank/DDBJ whole genome shotgun (WGS) entry which is preliminary data.</text>
</comment>
<evidence type="ECO:0000313" key="3">
    <source>
        <dbReference type="Proteomes" id="UP000178612"/>
    </source>
</evidence>
<name>A0A1G2T2X0_9BACT</name>
<protein>
    <submittedName>
        <fullName evidence="2">Uncharacterized protein</fullName>
    </submittedName>
</protein>
<gene>
    <name evidence="2" type="ORF">A2758_00780</name>
</gene>
<organism evidence="2 3">
    <name type="scientific">Candidatus Zambryskibacteria bacterium RIFCSPHIGHO2_01_FULL_49_18</name>
    <dbReference type="NCBI Taxonomy" id="1802740"/>
    <lineage>
        <taxon>Bacteria</taxon>
        <taxon>Candidatus Zambryskiibacteriota</taxon>
    </lineage>
</organism>
<evidence type="ECO:0000313" key="2">
    <source>
        <dbReference type="EMBL" id="OHA91626.1"/>
    </source>
</evidence>